<dbReference type="InterPro" id="IPR015424">
    <property type="entry name" value="PyrdxlP-dep_Trfase"/>
</dbReference>
<dbReference type="Gene3D" id="3.90.1150.10">
    <property type="entry name" value="Aspartate Aminotransferase, domain 1"/>
    <property type="match status" value="1"/>
</dbReference>
<accession>A0A1M6BVH3</accession>
<keyword evidence="1" id="KW-0670">Pyruvate</keyword>
<dbReference type="RefSeq" id="WP_234946432.1">
    <property type="nucleotide sequence ID" value="NZ_FNNS01000003.1"/>
</dbReference>
<dbReference type="SUPFAM" id="SSF53383">
    <property type="entry name" value="PLP-dependent transferases"/>
    <property type="match status" value="1"/>
</dbReference>
<dbReference type="STRING" id="797419.SAMN05216556_10360"/>
<protein>
    <submittedName>
        <fullName evidence="1">Alanine-glyoxylate transaminase / serine-glyoxylate transaminase / serine-pyruvate transaminase</fullName>
    </submittedName>
</protein>
<gene>
    <name evidence="1" type="ORF">SAMN04487908_10360</name>
</gene>
<organism evidence="1 2">
    <name type="scientific">Aequorivita viscosa</name>
    <dbReference type="NCBI Taxonomy" id="797419"/>
    <lineage>
        <taxon>Bacteria</taxon>
        <taxon>Pseudomonadati</taxon>
        <taxon>Bacteroidota</taxon>
        <taxon>Flavobacteriia</taxon>
        <taxon>Flavobacteriales</taxon>
        <taxon>Flavobacteriaceae</taxon>
        <taxon>Aequorivita</taxon>
    </lineage>
</organism>
<dbReference type="EMBL" id="FQYV01000003">
    <property type="protein sequence ID" value="SHI52488.1"/>
    <property type="molecule type" value="Genomic_DNA"/>
</dbReference>
<reference evidence="2" key="1">
    <citation type="submission" date="2016-11" db="EMBL/GenBank/DDBJ databases">
        <authorList>
            <person name="Varghese N."/>
            <person name="Submissions S."/>
        </authorList>
    </citation>
    <scope>NUCLEOTIDE SEQUENCE [LARGE SCALE GENOMIC DNA]</scope>
    <source>
        <strain evidence="2">DSM 26349</strain>
    </source>
</reference>
<keyword evidence="2" id="KW-1185">Reference proteome</keyword>
<dbReference type="InterPro" id="IPR015422">
    <property type="entry name" value="PyrdxlP-dep_Trfase_small"/>
</dbReference>
<sequence length="64" mass="6979">MRAAIRALGLELLSKNEAVASNTLTAPLYPSKIDAATFLKETNQQGIIFAGGLLPELKTKYFRI</sequence>
<proteinExistence type="predicted"/>
<name>A0A1M6BVH3_9FLAO</name>
<evidence type="ECO:0000313" key="2">
    <source>
        <dbReference type="Proteomes" id="UP000184172"/>
    </source>
</evidence>
<dbReference type="Proteomes" id="UP000184172">
    <property type="component" value="Unassembled WGS sequence"/>
</dbReference>
<evidence type="ECO:0000313" key="1">
    <source>
        <dbReference type="EMBL" id="SHI52488.1"/>
    </source>
</evidence>
<dbReference type="AlphaFoldDB" id="A0A1M6BVH3"/>